<feature type="region of interest" description="Disordered" evidence="1">
    <location>
        <begin position="1"/>
        <end position="33"/>
    </location>
</feature>
<comment type="caution">
    <text evidence="2">The sequence shown here is derived from an EMBL/GenBank/DDBJ whole genome shotgun (WGS) entry which is preliminary data.</text>
</comment>
<evidence type="ECO:0000313" key="2">
    <source>
        <dbReference type="EMBL" id="KAL3810050.1"/>
    </source>
</evidence>
<feature type="compositionally biased region" description="Basic and acidic residues" evidence="1">
    <location>
        <begin position="11"/>
        <end position="27"/>
    </location>
</feature>
<gene>
    <name evidence="2" type="ORF">ACHAXA_009463</name>
</gene>
<keyword evidence="3" id="KW-1185">Reference proteome</keyword>
<protein>
    <submittedName>
        <fullName evidence="2">Uncharacterized protein</fullName>
    </submittedName>
</protein>
<sequence length="526" mass="59028">MGFAEQIAARAAERKKSYEQNRPHNDRNVGPIMASPRLEKTYICGEVKDNTIERSSTSSFAEQSNERNVIVQRCEDHSDSHEDPKPSIVANLTSRKKTENFDRAKYVNGSIVVCDRLNYAKNYISESSPSMLHQSTRWPLLSKTNTNDNFTCISSQSTWKKAASEEAKEEDGMIQSVRYHEYPGNDCEASTSNNSANSVFGAWEQIEKLKRRLHDAEECALRERQRADNATFELRLVKQGKANDNWTVSSIGEDSTEVIAALKSVESDCFLDGSTKTTRERHELVSDSLSLAATGAMVTATSTNASPKSLLPNCCNPCTISSAGTTTTSSTTTAHLATSSHVEDTGTIIRLKNAEINILRSQVRRLEMRIQNRHDRNINDCLNMTESMYYGGPKQLHYEDALPLEVATECMVAHPAYFTRKRNQTPIEELRLLRNDFQTLQRQLRIKNGVLNDDGGIGKTAASNEGLTLSLREGHDDNLHAQDGIDEETEEEEGETPASWGLCCLRRRWRRGYGRIYVEKALRTSN</sequence>
<proteinExistence type="predicted"/>
<evidence type="ECO:0000313" key="3">
    <source>
        <dbReference type="Proteomes" id="UP001530377"/>
    </source>
</evidence>
<dbReference type="EMBL" id="JALLPB020000356">
    <property type="protein sequence ID" value="KAL3810050.1"/>
    <property type="molecule type" value="Genomic_DNA"/>
</dbReference>
<organism evidence="2 3">
    <name type="scientific">Cyclostephanos tholiformis</name>
    <dbReference type="NCBI Taxonomy" id="382380"/>
    <lineage>
        <taxon>Eukaryota</taxon>
        <taxon>Sar</taxon>
        <taxon>Stramenopiles</taxon>
        <taxon>Ochrophyta</taxon>
        <taxon>Bacillariophyta</taxon>
        <taxon>Coscinodiscophyceae</taxon>
        <taxon>Thalassiosirophycidae</taxon>
        <taxon>Stephanodiscales</taxon>
        <taxon>Stephanodiscaceae</taxon>
        <taxon>Cyclostephanos</taxon>
    </lineage>
</organism>
<accession>A0ABD3RAM6</accession>
<dbReference type="AlphaFoldDB" id="A0ABD3RAM6"/>
<reference evidence="2 3" key="1">
    <citation type="submission" date="2024-10" db="EMBL/GenBank/DDBJ databases">
        <title>Updated reference genomes for cyclostephanoid diatoms.</title>
        <authorList>
            <person name="Roberts W.R."/>
            <person name="Alverson A.J."/>
        </authorList>
    </citation>
    <scope>NUCLEOTIDE SEQUENCE [LARGE SCALE GENOMIC DNA]</scope>
    <source>
        <strain evidence="2 3">AJA228-03</strain>
    </source>
</reference>
<evidence type="ECO:0000256" key="1">
    <source>
        <dbReference type="SAM" id="MobiDB-lite"/>
    </source>
</evidence>
<name>A0ABD3RAM6_9STRA</name>
<dbReference type="Proteomes" id="UP001530377">
    <property type="component" value="Unassembled WGS sequence"/>
</dbReference>